<dbReference type="Proteomes" id="UP000295302">
    <property type="component" value="Unassembled WGS sequence"/>
</dbReference>
<evidence type="ECO:0000259" key="1">
    <source>
        <dbReference type="Pfam" id="PF01996"/>
    </source>
</evidence>
<gene>
    <name evidence="2" type="ORF">E1286_34520</name>
</gene>
<feature type="domain" description="Coenzyme F420:L-glutamate ligase-like" evidence="1">
    <location>
        <begin position="73"/>
        <end position="138"/>
    </location>
</feature>
<dbReference type="PANTHER" id="PTHR47917:SF1">
    <property type="entry name" value="COENZYME F420:L-GLUTAMATE LIGASE"/>
    <property type="match status" value="1"/>
</dbReference>
<dbReference type="PANTHER" id="PTHR47917">
    <property type="match status" value="1"/>
</dbReference>
<dbReference type="GO" id="GO:0052618">
    <property type="term" value="F:coenzyme F420-0:L-glutamate ligase activity"/>
    <property type="evidence" value="ECO:0007669"/>
    <property type="project" value="TreeGrafter"/>
</dbReference>
<organism evidence="2 3">
    <name type="scientific">Nonomuraea terrae</name>
    <dbReference type="NCBI Taxonomy" id="2530383"/>
    <lineage>
        <taxon>Bacteria</taxon>
        <taxon>Bacillati</taxon>
        <taxon>Actinomycetota</taxon>
        <taxon>Actinomycetes</taxon>
        <taxon>Streptosporangiales</taxon>
        <taxon>Streptosporangiaceae</taxon>
        <taxon>Nonomuraea</taxon>
    </lineage>
</organism>
<dbReference type="SUPFAM" id="SSF144010">
    <property type="entry name" value="CofE-like"/>
    <property type="match status" value="1"/>
</dbReference>
<evidence type="ECO:0000313" key="2">
    <source>
        <dbReference type="EMBL" id="TDD40104.1"/>
    </source>
</evidence>
<proteinExistence type="predicted"/>
<protein>
    <recommendedName>
        <fullName evidence="1">Coenzyme F420:L-glutamate ligase-like domain-containing protein</fullName>
    </recommendedName>
</protein>
<dbReference type="InterPro" id="IPR002847">
    <property type="entry name" value="F420-0_gamma-glut_ligase-dom"/>
</dbReference>
<feature type="non-terminal residue" evidence="2">
    <location>
        <position position="139"/>
    </location>
</feature>
<sequence>MTAEDNRPTPAGADATTTPAAARVEVIAVTGIGEVRPGDDVAALLSHAGLRDGDIVVVTSKIVSKAEGRVRHAPDRTLAIEEETERVVARRGDTVISQTRHGFVMAAAGVDASNTAPGTVLLLPEDPDASARRIRAGLG</sequence>
<evidence type="ECO:0000313" key="3">
    <source>
        <dbReference type="Proteomes" id="UP000295302"/>
    </source>
</evidence>
<dbReference type="Pfam" id="PF01996">
    <property type="entry name" value="F420_ligase"/>
    <property type="match status" value="2"/>
</dbReference>
<accession>A0A4R4Y8L5</accession>
<keyword evidence="3" id="KW-1185">Reference proteome</keyword>
<dbReference type="RefSeq" id="WP_187368260.1">
    <property type="nucleotide sequence ID" value="NZ_SMKQ01000160.1"/>
</dbReference>
<name>A0A4R4Y8L5_9ACTN</name>
<feature type="domain" description="Coenzyme F420:L-glutamate ligase-like" evidence="1">
    <location>
        <begin position="32"/>
        <end position="72"/>
    </location>
</feature>
<dbReference type="AlphaFoldDB" id="A0A4R4Y8L5"/>
<reference evidence="2 3" key="1">
    <citation type="submission" date="2019-03" db="EMBL/GenBank/DDBJ databases">
        <title>Draft genome sequences of novel Actinobacteria.</title>
        <authorList>
            <person name="Sahin N."/>
            <person name="Ay H."/>
            <person name="Saygin H."/>
        </authorList>
    </citation>
    <scope>NUCLEOTIDE SEQUENCE [LARGE SCALE GENOMIC DNA]</scope>
    <source>
        <strain evidence="2 3">CH32</strain>
    </source>
</reference>
<dbReference type="EMBL" id="SMKQ01000160">
    <property type="protein sequence ID" value="TDD40104.1"/>
    <property type="molecule type" value="Genomic_DNA"/>
</dbReference>
<comment type="caution">
    <text evidence="2">The sequence shown here is derived from an EMBL/GenBank/DDBJ whole genome shotgun (WGS) entry which is preliminary data.</text>
</comment>
<dbReference type="Gene3D" id="3.30.1330.100">
    <property type="entry name" value="CofE-like"/>
    <property type="match status" value="1"/>
</dbReference>